<comment type="caution">
    <text evidence="1">The sequence shown here is derived from an EMBL/GenBank/DDBJ whole genome shotgun (WGS) entry which is preliminary data.</text>
</comment>
<evidence type="ECO:0000313" key="1">
    <source>
        <dbReference type="EMBL" id="KRR20495.1"/>
    </source>
</evidence>
<dbReference type="AlphaFoldDB" id="A0A0R3MQN5"/>
<evidence type="ECO:0000313" key="2">
    <source>
        <dbReference type="Proteomes" id="UP000052023"/>
    </source>
</evidence>
<keyword evidence="2" id="KW-1185">Reference proteome</keyword>
<dbReference type="OrthoDB" id="9849051at2"/>
<accession>A0A0R3MQN5</accession>
<reference evidence="1 2" key="1">
    <citation type="submission" date="2014-03" db="EMBL/GenBank/DDBJ databases">
        <title>Bradyrhizobium valentinum sp. nov., isolated from effective nodules of Lupinus mariae-josephae, a lupine endemic of basic-lime soils in Eastern Spain.</title>
        <authorList>
            <person name="Duran D."/>
            <person name="Rey L."/>
            <person name="Navarro A."/>
            <person name="Busquets A."/>
            <person name="Imperial J."/>
            <person name="Ruiz-Argueso T."/>
        </authorList>
    </citation>
    <scope>NUCLEOTIDE SEQUENCE [LARGE SCALE GENOMIC DNA]</scope>
    <source>
        <strain evidence="1 2">Ro19</strain>
    </source>
</reference>
<dbReference type="RefSeq" id="WP_057846155.1">
    <property type="nucleotide sequence ID" value="NZ_LLYA01000177.1"/>
</dbReference>
<name>A0A0R3MQN5_9BRAD</name>
<protein>
    <submittedName>
        <fullName evidence="1">Uncharacterized protein</fullName>
    </submittedName>
</protein>
<dbReference type="EMBL" id="LLYA01000177">
    <property type="protein sequence ID" value="KRR20495.1"/>
    <property type="molecule type" value="Genomic_DNA"/>
</dbReference>
<gene>
    <name evidence="1" type="ORF">CQ13_32395</name>
</gene>
<sequence>MDTKQRPAASELDVLIASIEEAQRILSIYASGYPRRDQDELLRMLEFILCEPAVNRAVQTLKARARLTVV</sequence>
<dbReference type="Proteomes" id="UP000052023">
    <property type="component" value="Unassembled WGS sequence"/>
</dbReference>
<proteinExistence type="predicted"/>
<organism evidence="1 2">
    <name type="scientific">Bradyrhizobium retamae</name>
    <dbReference type="NCBI Taxonomy" id="1300035"/>
    <lineage>
        <taxon>Bacteria</taxon>
        <taxon>Pseudomonadati</taxon>
        <taxon>Pseudomonadota</taxon>
        <taxon>Alphaproteobacteria</taxon>
        <taxon>Hyphomicrobiales</taxon>
        <taxon>Nitrobacteraceae</taxon>
        <taxon>Bradyrhizobium</taxon>
    </lineage>
</organism>